<evidence type="ECO:0000313" key="2">
    <source>
        <dbReference type="EMBL" id="RVT78721.1"/>
    </source>
</evidence>
<accession>A0A437L147</accession>
<keyword evidence="1" id="KW-0472">Membrane</keyword>
<dbReference type="PANTHER" id="PTHR30164">
    <property type="entry name" value="MTFA PEPTIDASE"/>
    <property type="match status" value="1"/>
</dbReference>
<reference evidence="2 3" key="1">
    <citation type="submission" date="2019-01" db="EMBL/GenBank/DDBJ databases">
        <authorList>
            <person name="Chen W.-M."/>
        </authorList>
    </citation>
    <scope>NUCLEOTIDE SEQUENCE [LARGE SCALE GENOMIC DNA]</scope>
    <source>
        <strain evidence="2 3">BBQ-12</strain>
    </source>
</reference>
<gene>
    <name evidence="2" type="ORF">EOD40_05670</name>
</gene>
<dbReference type="EMBL" id="SACJ01000002">
    <property type="protein sequence ID" value="RVT78721.1"/>
    <property type="molecule type" value="Genomic_DNA"/>
</dbReference>
<sequence>MDLKILFQFIIILLFGLLVLRLIVFRIIEPVYVLAFKKPLFLYGYIILKKLNDNQKEVLEKEFPFYRRLSIKKKRYFEHRVNEFIGKYEFIGKDIAVTEEMKVLIAGTYVMLTFGMRNYLINQFSRILIYATNYYSTTNDAFHKGEFNPRMKVIAFSWEDFVLGHGTLNDNINLGLHEFSHALHFHCLQKRDPSAVIFRDEFDKVIQYYNDVDLNAELRTKGYFRLYAYENQFEFLSVILEHFFETPEVFKKQHPHLFTTIATMINFKGDN</sequence>
<evidence type="ECO:0008006" key="4">
    <source>
        <dbReference type="Google" id="ProtNLM"/>
    </source>
</evidence>
<dbReference type="AlphaFoldDB" id="A0A437L147"/>
<keyword evidence="1" id="KW-0812">Transmembrane</keyword>
<dbReference type="PANTHER" id="PTHR30164:SF2">
    <property type="entry name" value="PROTEIN MTFA"/>
    <property type="match status" value="1"/>
</dbReference>
<comment type="caution">
    <text evidence="2">The sequence shown here is derived from an EMBL/GenBank/DDBJ whole genome shotgun (WGS) entry which is preliminary data.</text>
</comment>
<dbReference type="CDD" id="cd20170">
    <property type="entry name" value="Peptidase_M90-like"/>
    <property type="match status" value="1"/>
</dbReference>
<dbReference type="OrthoDB" id="9786424at2"/>
<name>A0A437L147_9FLAO</name>
<dbReference type="GO" id="GO:0004177">
    <property type="term" value="F:aminopeptidase activity"/>
    <property type="evidence" value="ECO:0007669"/>
    <property type="project" value="TreeGrafter"/>
</dbReference>
<organism evidence="2 3">
    <name type="scientific">Flavobacterium sufflavum</name>
    <dbReference type="NCBI Taxonomy" id="1921138"/>
    <lineage>
        <taxon>Bacteria</taxon>
        <taxon>Pseudomonadati</taxon>
        <taxon>Bacteroidota</taxon>
        <taxon>Flavobacteriia</taxon>
        <taxon>Flavobacteriales</taxon>
        <taxon>Flavobacteriaceae</taxon>
        <taxon>Flavobacterium</taxon>
    </lineage>
</organism>
<dbReference type="SUPFAM" id="SSF55486">
    <property type="entry name" value="Metalloproteases ('zincins'), catalytic domain"/>
    <property type="match status" value="1"/>
</dbReference>
<dbReference type="GO" id="GO:0005829">
    <property type="term" value="C:cytosol"/>
    <property type="evidence" value="ECO:0007669"/>
    <property type="project" value="TreeGrafter"/>
</dbReference>
<dbReference type="Gene3D" id="1.10.472.150">
    <property type="entry name" value="Glucose-regulated metallo-peptidase M90, N-terminal domain"/>
    <property type="match status" value="1"/>
</dbReference>
<dbReference type="Pfam" id="PF06167">
    <property type="entry name" value="Peptidase_M90"/>
    <property type="match status" value="1"/>
</dbReference>
<proteinExistence type="predicted"/>
<protein>
    <recommendedName>
        <fullName evidence="4">Zinc-dependent peptidase</fullName>
    </recommendedName>
</protein>
<dbReference type="InterPro" id="IPR010384">
    <property type="entry name" value="MtfA_fam"/>
</dbReference>
<keyword evidence="3" id="KW-1185">Reference proteome</keyword>
<evidence type="ECO:0000313" key="3">
    <source>
        <dbReference type="Proteomes" id="UP000285211"/>
    </source>
</evidence>
<keyword evidence="1" id="KW-1133">Transmembrane helix</keyword>
<dbReference type="Proteomes" id="UP000285211">
    <property type="component" value="Unassembled WGS sequence"/>
</dbReference>
<dbReference type="InterPro" id="IPR042252">
    <property type="entry name" value="MtfA_N"/>
</dbReference>
<evidence type="ECO:0000256" key="1">
    <source>
        <dbReference type="SAM" id="Phobius"/>
    </source>
</evidence>
<feature type="transmembrane region" description="Helical" evidence="1">
    <location>
        <begin position="6"/>
        <end position="28"/>
    </location>
</feature>